<reference evidence="3 4" key="1">
    <citation type="submission" date="2019-01" db="EMBL/GenBank/DDBJ databases">
        <title>Draft genomes of a novel of Aminipila strains.</title>
        <authorList>
            <person name="Ma S."/>
        </authorList>
    </citation>
    <scope>NUCLEOTIDE SEQUENCE [LARGE SCALE GENOMIC DNA]</scope>
    <source>
        <strain evidence="4">JN-39</strain>
    </source>
</reference>
<dbReference type="Gene3D" id="3.30.70.1880">
    <property type="entry name" value="Protein of unknown function DUF881"/>
    <property type="match status" value="1"/>
</dbReference>
<dbReference type="Proteomes" id="UP000287601">
    <property type="component" value="Chromosome"/>
</dbReference>
<sequence>MWSRRDEMKKYSGLIVLGILALFIGLILSIQLRMTAGGDQGGLVPLAKVRGYEAQLKTVKDEKEIVVQQLMELEERMNSIEGDKAKEDDFINGLVSDLEKYKMSSGVLDVQGPGVLVTIKDPVVTDEYEQDFSTIMYNYELLLSLVNKLKEAGAEAVSINEQRIVGTTEISMAGSNVNINGTPTAPPYYVKAIGNPDTIHDAINIRSGIIDTMKLKYNLIVTTEKKQSMVIPRYTGTINFKYAKPVAEEKSE</sequence>
<proteinExistence type="inferred from homology"/>
<name>A0A410PWL8_9FIRM</name>
<dbReference type="PANTHER" id="PTHR37313">
    <property type="entry name" value="UPF0749 PROTEIN RV1825"/>
    <property type="match status" value="1"/>
</dbReference>
<dbReference type="OrthoDB" id="9776196at2"/>
<keyword evidence="2" id="KW-0175">Coiled coil</keyword>
<dbReference type="InterPro" id="IPR010273">
    <property type="entry name" value="DUF881"/>
</dbReference>
<evidence type="ECO:0000256" key="1">
    <source>
        <dbReference type="ARBA" id="ARBA00009108"/>
    </source>
</evidence>
<gene>
    <name evidence="3" type="ORF">EQM06_08785</name>
</gene>
<protein>
    <submittedName>
        <fullName evidence="3">DUF881 domain-containing protein</fullName>
    </submittedName>
</protein>
<evidence type="ECO:0000313" key="4">
    <source>
        <dbReference type="Proteomes" id="UP000287601"/>
    </source>
</evidence>
<dbReference type="AlphaFoldDB" id="A0A410PWL8"/>
<dbReference type="Pfam" id="PF05949">
    <property type="entry name" value="DUF881"/>
    <property type="match status" value="1"/>
</dbReference>
<evidence type="ECO:0000256" key="2">
    <source>
        <dbReference type="SAM" id="Coils"/>
    </source>
</evidence>
<keyword evidence="4" id="KW-1185">Reference proteome</keyword>
<organism evidence="3 4">
    <name type="scientific">Aminipila luticellarii</name>
    <dbReference type="NCBI Taxonomy" id="2507160"/>
    <lineage>
        <taxon>Bacteria</taxon>
        <taxon>Bacillati</taxon>
        <taxon>Bacillota</taxon>
        <taxon>Clostridia</taxon>
        <taxon>Peptostreptococcales</taxon>
        <taxon>Anaerovoracaceae</taxon>
        <taxon>Aminipila</taxon>
    </lineage>
</organism>
<evidence type="ECO:0000313" key="3">
    <source>
        <dbReference type="EMBL" id="QAT43305.1"/>
    </source>
</evidence>
<accession>A0A410PWL8</accession>
<feature type="coiled-coil region" evidence="2">
    <location>
        <begin position="56"/>
        <end position="83"/>
    </location>
</feature>
<dbReference type="KEGG" id="amij:EQM06_08785"/>
<comment type="similarity">
    <text evidence="1">Belongs to the UPF0749 family.</text>
</comment>
<dbReference type="PANTHER" id="PTHR37313:SF2">
    <property type="entry name" value="UPF0749 PROTEIN YLXX"/>
    <property type="match status" value="1"/>
</dbReference>
<dbReference type="EMBL" id="CP035281">
    <property type="protein sequence ID" value="QAT43305.1"/>
    <property type="molecule type" value="Genomic_DNA"/>
</dbReference>